<protein>
    <submittedName>
        <fullName evidence="1">HEPN domain-containing protein</fullName>
    </submittedName>
</protein>
<reference evidence="1 2" key="1">
    <citation type="submission" date="2020-08" db="EMBL/GenBank/DDBJ databases">
        <title>Bridging the membrane lipid divide: bacteria of the FCB group superphylum have the potential to synthesize archaeal ether lipids.</title>
        <authorList>
            <person name="Villanueva L."/>
            <person name="Von Meijenfeldt F.A.B."/>
            <person name="Westbye A.B."/>
            <person name="Yadav S."/>
            <person name="Hopmans E.C."/>
            <person name="Dutilh B.E."/>
            <person name="Sinninghe Damste J.S."/>
        </authorList>
    </citation>
    <scope>NUCLEOTIDE SEQUENCE [LARGE SCALE GENOMIC DNA]</scope>
    <source>
        <strain evidence="1">NIOZ-UU81</strain>
    </source>
</reference>
<evidence type="ECO:0000313" key="1">
    <source>
        <dbReference type="EMBL" id="MBC8207739.1"/>
    </source>
</evidence>
<organism evidence="1 2">
    <name type="scientific">Candidatus Desulfatifera sulfidica</name>
    <dbReference type="NCBI Taxonomy" id="2841691"/>
    <lineage>
        <taxon>Bacteria</taxon>
        <taxon>Pseudomonadati</taxon>
        <taxon>Thermodesulfobacteriota</taxon>
        <taxon>Desulfobulbia</taxon>
        <taxon>Desulfobulbales</taxon>
        <taxon>Desulfobulbaceae</taxon>
        <taxon>Candidatus Desulfatifera</taxon>
    </lineage>
</organism>
<dbReference type="Proteomes" id="UP000599024">
    <property type="component" value="Unassembled WGS sequence"/>
</dbReference>
<dbReference type="Gene3D" id="1.20.120.330">
    <property type="entry name" value="Nucleotidyltransferases domain 2"/>
    <property type="match status" value="1"/>
</dbReference>
<proteinExistence type="predicted"/>
<sequence>MTFKSYLESGGEQSTPPANLVGFGDIKRDSIGGWQEFLKEGNQFLATATNAHSQERPSFTADILYNLVAMAIEKLIMALLMKSGNLPYNHTMHDLVESMDEFLPGGLGNLGEELKALDAFQEICDKDSYTIKTPTMAEVSRMLELAKEVQLLTANL</sequence>
<comment type="caution">
    <text evidence="1">The sequence shown here is derived from an EMBL/GenBank/DDBJ whole genome shotgun (WGS) entry which is preliminary data.</text>
</comment>
<evidence type="ECO:0000313" key="2">
    <source>
        <dbReference type="Proteomes" id="UP000599024"/>
    </source>
</evidence>
<gene>
    <name evidence="1" type="ORF">H8E79_01035</name>
</gene>
<accession>A0A8J6N9J8</accession>
<dbReference type="AlphaFoldDB" id="A0A8J6N9J8"/>
<name>A0A8J6N9J8_9BACT</name>
<dbReference type="EMBL" id="JACNLK010000013">
    <property type="protein sequence ID" value="MBC8207739.1"/>
    <property type="molecule type" value="Genomic_DNA"/>
</dbReference>